<dbReference type="STRING" id="1184151.AW736_24645"/>
<dbReference type="Gene3D" id="3.60.10.10">
    <property type="entry name" value="Endonuclease/exonuclease/phosphatase"/>
    <property type="match status" value="1"/>
</dbReference>
<dbReference type="GO" id="GO:0016020">
    <property type="term" value="C:membrane"/>
    <property type="evidence" value="ECO:0007669"/>
    <property type="project" value="GOC"/>
</dbReference>
<dbReference type="SUPFAM" id="SSF56219">
    <property type="entry name" value="DNase I-like"/>
    <property type="match status" value="1"/>
</dbReference>
<feature type="domain" description="Endonuclease/exonuclease/phosphatase" evidence="1">
    <location>
        <begin position="8"/>
        <end position="248"/>
    </location>
</feature>
<sequence length="258" mass="29620">MPQPLRIVTYNIAHGRGLKPIQGLGSRRGMRAQIMKIGRLLRSLEPDVVAIQEIDEDSSWAGNFDQLEFLRRCAHFPYAVFGVNNRRNGLLRFNYGNAILSRHPIEDSENIVFGKKAIGEKGFLYAEIDVQGSRVPFVNMHLHHRSRARRLKQVGMVMDYLDRKHLERHTDWRVPPIVCGDLNNPSHKTDATASLFQYFLQHGRYMLYPVSGRTYPSLLPQRLLDFVFLPPGCAATSCRVVRSFLSDHRPVVVECRLK</sequence>
<dbReference type="Pfam" id="PF03372">
    <property type="entry name" value="Exo_endo_phos"/>
    <property type="match status" value="1"/>
</dbReference>
<dbReference type="PANTHER" id="PTHR14859">
    <property type="entry name" value="CALCOFLUOR WHITE HYPERSENSITIVE PROTEIN PRECURSOR"/>
    <property type="match status" value="1"/>
</dbReference>
<name>A0A178IAN9_9BACT</name>
<proteinExistence type="predicted"/>
<accession>A0A178IAN9</accession>
<keyword evidence="2" id="KW-0540">Nuclease</keyword>
<comment type="caution">
    <text evidence="2">The sequence shown here is derived from an EMBL/GenBank/DDBJ whole genome shotgun (WGS) entry which is preliminary data.</text>
</comment>
<keyword evidence="3" id="KW-1185">Reference proteome</keyword>
<gene>
    <name evidence="2" type="ORF">AW736_24645</name>
</gene>
<evidence type="ECO:0000313" key="3">
    <source>
        <dbReference type="Proteomes" id="UP000078486"/>
    </source>
</evidence>
<dbReference type="GO" id="GO:0006506">
    <property type="term" value="P:GPI anchor biosynthetic process"/>
    <property type="evidence" value="ECO:0007669"/>
    <property type="project" value="TreeGrafter"/>
</dbReference>
<reference evidence="2 3" key="1">
    <citation type="submission" date="2016-01" db="EMBL/GenBank/DDBJ databases">
        <title>High potential of lignocellulose degradation of a new Verrucomicrobia species.</title>
        <authorList>
            <person name="Wang Y."/>
            <person name="Shi Y."/>
            <person name="Qiu Z."/>
            <person name="Liu S."/>
            <person name="Yang H."/>
        </authorList>
    </citation>
    <scope>NUCLEOTIDE SEQUENCE [LARGE SCALE GENOMIC DNA]</scope>
    <source>
        <strain evidence="2 3">TSB47</strain>
    </source>
</reference>
<dbReference type="GO" id="GO:0004519">
    <property type="term" value="F:endonuclease activity"/>
    <property type="evidence" value="ECO:0007669"/>
    <property type="project" value="UniProtKB-KW"/>
</dbReference>
<keyword evidence="2" id="KW-0255">Endonuclease</keyword>
<dbReference type="PANTHER" id="PTHR14859:SF15">
    <property type="entry name" value="ENDONUCLEASE_EXONUCLEASE_PHOSPHATASE DOMAIN-CONTAINING PROTEIN"/>
    <property type="match status" value="1"/>
</dbReference>
<evidence type="ECO:0000313" key="2">
    <source>
        <dbReference type="EMBL" id="OAM87084.1"/>
    </source>
</evidence>
<dbReference type="EMBL" id="LRRQ01000186">
    <property type="protein sequence ID" value="OAM87084.1"/>
    <property type="molecule type" value="Genomic_DNA"/>
</dbReference>
<organism evidence="2 3">
    <name type="scientific">Termitidicoccus mucosus</name>
    <dbReference type="NCBI Taxonomy" id="1184151"/>
    <lineage>
        <taxon>Bacteria</taxon>
        <taxon>Pseudomonadati</taxon>
        <taxon>Verrucomicrobiota</taxon>
        <taxon>Opitutia</taxon>
        <taxon>Opitutales</taxon>
        <taxon>Opitutaceae</taxon>
        <taxon>Termitidicoccus</taxon>
    </lineage>
</organism>
<dbReference type="Proteomes" id="UP000078486">
    <property type="component" value="Unassembled WGS sequence"/>
</dbReference>
<dbReference type="InterPro" id="IPR005135">
    <property type="entry name" value="Endo/exonuclease/phosphatase"/>
</dbReference>
<dbReference type="OrthoDB" id="9793162at2"/>
<dbReference type="InterPro" id="IPR051916">
    <property type="entry name" value="GPI-anchor_lipid_remodeler"/>
</dbReference>
<dbReference type="AlphaFoldDB" id="A0A178IAN9"/>
<keyword evidence="2" id="KW-0378">Hydrolase</keyword>
<evidence type="ECO:0000259" key="1">
    <source>
        <dbReference type="Pfam" id="PF03372"/>
    </source>
</evidence>
<dbReference type="InterPro" id="IPR036691">
    <property type="entry name" value="Endo/exonu/phosph_ase_sf"/>
</dbReference>
<protein>
    <submittedName>
        <fullName evidence="2">Endonuclease</fullName>
    </submittedName>
</protein>